<keyword evidence="4" id="KW-1185">Reference proteome</keyword>
<dbReference type="InterPro" id="IPR021827">
    <property type="entry name" value="Nup186/Nup192/Nup205"/>
</dbReference>
<sequence>MNVSINCNRTFRNTSQPVLFVKVQPLVNHGSNYSRRENLSKETPLVKDDSSHSTIPSSVPRAVREVRPITEQDKPDVESSKSSVRKESDLLLEPEGRLIAAKLRMSSSIASHSSKQNRENGHASLGKPSEGSLTSTPTEFKLYEGKDQHVLPTYNVKGIDMVDLAQVTHEVNAKGVKKEDNAQQHVKECAIDGLASKPTCSVRDLKLGGKSGPIAAITSGGENEACDIPFVKDIKEIKDDCHKEKRKTKQKGTVTVRGVSSNNSFESRIQQLGNKIEKLEEELIEVAAIEFALYSVVAEHGNSSKNFFAPARRLSRFYLQTCKEEGPSYKTASVARAALSGLVVVAKACGKDVSRLTFWLSNSVALRVIVSQDIENRQPTVFDPSDVQTNDGGKVNAKRSFQVKNDKSYPSKKENNFDFTDKLNELENPGNFITAVEKIEAWIFSRIVESAWQESVQKRGSSVNKMLEKNQNKGDQGQTSFPLELWKKAFKGVYERLCPVRAGGHECACFCLMDRLILNWSQWLSSLVILNNDDSQTCENVHDNSEHKESFKSFRLLNSLSDLMMLPKDMLLDRSIRKEVCPAFGASLIKRILKSFVPDEFSPEPIPMGLFDVLDSEGSIEAAGGGGGGGGLFIKSFPCNDLHLDYSPPSTASLAKIVLSTESLAMTSEPSMLNVRRSYMSEDELAELS</sequence>
<accession>A0AAP0NPH8</accession>
<evidence type="ECO:0008006" key="5">
    <source>
        <dbReference type="Google" id="ProtNLM"/>
    </source>
</evidence>
<dbReference type="Proteomes" id="UP001420932">
    <property type="component" value="Unassembled WGS sequence"/>
</dbReference>
<evidence type="ECO:0000256" key="2">
    <source>
        <dbReference type="SAM" id="MobiDB-lite"/>
    </source>
</evidence>
<dbReference type="PANTHER" id="PTHR31344">
    <property type="entry name" value="NUCLEAR PORE COMPLEX PROTEIN NUP205"/>
    <property type="match status" value="1"/>
</dbReference>
<dbReference type="EMBL" id="JBBNAF010000009">
    <property type="protein sequence ID" value="KAK9113484.1"/>
    <property type="molecule type" value="Genomic_DNA"/>
</dbReference>
<feature type="coiled-coil region" evidence="1">
    <location>
        <begin position="262"/>
        <end position="289"/>
    </location>
</feature>
<evidence type="ECO:0000313" key="3">
    <source>
        <dbReference type="EMBL" id="KAK9113484.1"/>
    </source>
</evidence>
<dbReference type="PANTHER" id="PTHR31344:SF15">
    <property type="entry name" value="EEIG1_EHBP1 PROTEIN AMINO-TERMINAL DOMAIN PROTEIN"/>
    <property type="match status" value="1"/>
</dbReference>
<proteinExistence type="predicted"/>
<feature type="compositionally biased region" description="Basic and acidic residues" evidence="2">
    <location>
        <begin position="62"/>
        <end position="89"/>
    </location>
</feature>
<feature type="region of interest" description="Disordered" evidence="2">
    <location>
        <begin position="31"/>
        <end position="89"/>
    </location>
</feature>
<reference evidence="3 4" key="1">
    <citation type="submission" date="2024-01" db="EMBL/GenBank/DDBJ databases">
        <title>Genome assemblies of Stephania.</title>
        <authorList>
            <person name="Yang L."/>
        </authorList>
    </citation>
    <scope>NUCLEOTIDE SEQUENCE [LARGE SCALE GENOMIC DNA]</scope>
    <source>
        <strain evidence="3">YNDBR</strain>
        <tissue evidence="3">Leaf</tissue>
    </source>
</reference>
<keyword evidence="1" id="KW-0175">Coiled coil</keyword>
<organism evidence="3 4">
    <name type="scientific">Stephania yunnanensis</name>
    <dbReference type="NCBI Taxonomy" id="152371"/>
    <lineage>
        <taxon>Eukaryota</taxon>
        <taxon>Viridiplantae</taxon>
        <taxon>Streptophyta</taxon>
        <taxon>Embryophyta</taxon>
        <taxon>Tracheophyta</taxon>
        <taxon>Spermatophyta</taxon>
        <taxon>Magnoliopsida</taxon>
        <taxon>Ranunculales</taxon>
        <taxon>Menispermaceae</taxon>
        <taxon>Menispermoideae</taxon>
        <taxon>Cissampelideae</taxon>
        <taxon>Stephania</taxon>
    </lineage>
</organism>
<dbReference type="AlphaFoldDB" id="A0AAP0NPH8"/>
<evidence type="ECO:0000256" key="1">
    <source>
        <dbReference type="SAM" id="Coils"/>
    </source>
</evidence>
<feature type="region of interest" description="Disordered" evidence="2">
    <location>
        <begin position="109"/>
        <end position="137"/>
    </location>
</feature>
<protein>
    <recommendedName>
        <fullName evidence="5">Dilute domain-containing protein</fullName>
    </recommendedName>
</protein>
<name>A0AAP0NPH8_9MAGN</name>
<gene>
    <name evidence="3" type="ORF">Syun_020281</name>
</gene>
<evidence type="ECO:0000313" key="4">
    <source>
        <dbReference type="Proteomes" id="UP001420932"/>
    </source>
</evidence>
<dbReference type="GO" id="GO:0005643">
    <property type="term" value="C:nuclear pore"/>
    <property type="evidence" value="ECO:0007669"/>
    <property type="project" value="InterPro"/>
</dbReference>
<comment type="caution">
    <text evidence="3">The sequence shown here is derived from an EMBL/GenBank/DDBJ whole genome shotgun (WGS) entry which is preliminary data.</text>
</comment>
<feature type="compositionally biased region" description="Basic and acidic residues" evidence="2">
    <location>
        <begin position="34"/>
        <end position="51"/>
    </location>
</feature>